<dbReference type="GO" id="GO:0005829">
    <property type="term" value="C:cytosol"/>
    <property type="evidence" value="ECO:0007669"/>
    <property type="project" value="TreeGrafter"/>
</dbReference>
<sequence length="604" mass="66702">MALTWDVVVALSAAKSPTGGYAPGKIECPLGKLTRKADLLCSDEQKWISERNKMTNENLKKFLSQSGLAHFDADSFISSTKNGRSLEVGLAFSGGGYRAMLSGAGQLAALDNRTTGAHEHALGGLLQSASYITGLSGGSWLVGSLVLNNFAAVQDVVDGLAPIWNLEKSILNTSGFDVFKIYNYCKTLYREVESKWIAGFDISLTDIWSRALSRYLFESNNNYDASLSWSDITTLDAFLNHEMPFPIVVADGRTPNSIVNSGNSTVFEIGPYELGSWDPSLAHFTKTKYLGLNILNGESSGSCVAGFDQAGYILGTSSSLFNRFTQYFNASSIPTFLWDMIWSVLGEVDRDEGDYALYNPNPFKNVEGASVLSIVDSDTLYLVDGGEDMQNIPLNPLLQKERGLDVIFAYDNSADTDQNWPNGSSLVATYERQFLDQGKGTIFPYVPDANSFRNLNFTAHPTFFGCDAKNLSSLPAARENLSLIYDVPLIIYTANRPFTYWSNTSTFQLIYDPPQRHGMIQNGFEVALRINNTLDFDWRACVACAIIRREQERQGVEQSDQCKRCFKKYCWDGSLDISEPKVNFTSEGTTNGNENNGNRTHVAA</sequence>
<evidence type="ECO:0000256" key="8">
    <source>
        <dbReference type="ARBA" id="ARBA00059407"/>
    </source>
</evidence>
<dbReference type="OrthoDB" id="4084751at2759"/>
<feature type="region of interest" description="Disordered" evidence="11">
    <location>
        <begin position="582"/>
        <end position="604"/>
    </location>
</feature>
<evidence type="ECO:0000313" key="13">
    <source>
        <dbReference type="EMBL" id="RKP29532.1"/>
    </source>
</evidence>
<dbReference type="PANTHER" id="PTHR10728:SF33">
    <property type="entry name" value="LYSOPHOSPHOLIPASE 1-RELATED"/>
    <property type="match status" value="1"/>
</dbReference>
<comment type="similarity">
    <text evidence="1 10">Belongs to the lysophospholipase family.</text>
</comment>
<name>A0A4P9ZB45_9ASCO</name>
<accession>A0A4P9ZB45</accession>
<feature type="compositionally biased region" description="Low complexity" evidence="11">
    <location>
        <begin position="587"/>
        <end position="598"/>
    </location>
</feature>
<comment type="catalytic activity">
    <reaction evidence="10">
        <text>a 1-acyl-sn-glycero-3-phosphocholine + H2O = sn-glycerol 3-phosphocholine + a fatty acid + H(+)</text>
        <dbReference type="Rhea" id="RHEA:15177"/>
        <dbReference type="ChEBI" id="CHEBI:15377"/>
        <dbReference type="ChEBI" id="CHEBI:15378"/>
        <dbReference type="ChEBI" id="CHEBI:16870"/>
        <dbReference type="ChEBI" id="CHEBI:28868"/>
        <dbReference type="ChEBI" id="CHEBI:58168"/>
        <dbReference type="EC" id="3.1.1.5"/>
    </reaction>
</comment>
<dbReference type="PANTHER" id="PTHR10728">
    <property type="entry name" value="CYTOSOLIC PHOSPHOLIPASE A2"/>
    <property type="match status" value="1"/>
</dbReference>
<dbReference type="Pfam" id="PF01735">
    <property type="entry name" value="PLA2_B"/>
    <property type="match status" value="1"/>
</dbReference>
<dbReference type="Gene3D" id="3.40.1090.10">
    <property type="entry name" value="Cytosolic phospholipase A2 catalytic domain"/>
    <property type="match status" value="1"/>
</dbReference>
<keyword evidence="3" id="KW-0732">Signal</keyword>
<keyword evidence="5 9" id="KW-0442">Lipid degradation</keyword>
<evidence type="ECO:0000259" key="12">
    <source>
        <dbReference type="PROSITE" id="PS51210"/>
    </source>
</evidence>
<evidence type="ECO:0000256" key="11">
    <source>
        <dbReference type="SAM" id="MobiDB-lite"/>
    </source>
</evidence>
<dbReference type="GO" id="GO:0005783">
    <property type="term" value="C:endoplasmic reticulum"/>
    <property type="evidence" value="ECO:0007669"/>
    <property type="project" value="TreeGrafter"/>
</dbReference>
<keyword evidence="14" id="KW-1185">Reference proteome</keyword>
<dbReference type="PROSITE" id="PS51210">
    <property type="entry name" value="PLA2C"/>
    <property type="match status" value="1"/>
</dbReference>
<evidence type="ECO:0000256" key="1">
    <source>
        <dbReference type="ARBA" id="ARBA00008780"/>
    </source>
</evidence>
<dbReference type="GO" id="GO:0004622">
    <property type="term" value="F:phosphatidylcholine lysophospholipase activity"/>
    <property type="evidence" value="ECO:0007669"/>
    <property type="project" value="UniProtKB-EC"/>
</dbReference>
<evidence type="ECO:0000256" key="9">
    <source>
        <dbReference type="PROSITE-ProRule" id="PRU00555"/>
    </source>
</evidence>
<evidence type="ECO:0000256" key="3">
    <source>
        <dbReference type="ARBA" id="ARBA00022729"/>
    </source>
</evidence>
<dbReference type="GO" id="GO:0005576">
    <property type="term" value="C:extracellular region"/>
    <property type="evidence" value="ECO:0007669"/>
    <property type="project" value="TreeGrafter"/>
</dbReference>
<gene>
    <name evidence="13" type="ORF">METBISCDRAFT_31602</name>
</gene>
<reference evidence="14" key="1">
    <citation type="journal article" date="2018" name="Nat. Microbiol.">
        <title>Leveraging single-cell genomics to expand the fungal tree of life.</title>
        <authorList>
            <person name="Ahrendt S.R."/>
            <person name="Quandt C.A."/>
            <person name="Ciobanu D."/>
            <person name="Clum A."/>
            <person name="Salamov A."/>
            <person name="Andreopoulos B."/>
            <person name="Cheng J.F."/>
            <person name="Woyke T."/>
            <person name="Pelin A."/>
            <person name="Henrissat B."/>
            <person name="Reynolds N.K."/>
            <person name="Benny G.L."/>
            <person name="Smith M.E."/>
            <person name="James T.Y."/>
            <person name="Grigoriev I.V."/>
        </authorList>
    </citation>
    <scope>NUCLEOTIDE SEQUENCE [LARGE SCALE GENOMIC DNA]</scope>
    <source>
        <strain evidence="14">Baker2002</strain>
    </source>
</reference>
<keyword evidence="6 9" id="KW-0443">Lipid metabolism</keyword>
<keyword evidence="4 9" id="KW-0378">Hydrolase</keyword>
<proteinExistence type="inferred from homology"/>
<evidence type="ECO:0000256" key="5">
    <source>
        <dbReference type="ARBA" id="ARBA00022963"/>
    </source>
</evidence>
<dbReference type="InterPro" id="IPR002642">
    <property type="entry name" value="LysoPLipase_cat_dom"/>
</dbReference>
<evidence type="ECO:0000256" key="2">
    <source>
        <dbReference type="ARBA" id="ARBA00013274"/>
    </source>
</evidence>
<evidence type="ECO:0000256" key="4">
    <source>
        <dbReference type="ARBA" id="ARBA00022801"/>
    </source>
</evidence>
<evidence type="ECO:0000256" key="7">
    <source>
        <dbReference type="ARBA" id="ARBA00023180"/>
    </source>
</evidence>
<dbReference type="Proteomes" id="UP000268321">
    <property type="component" value="Unassembled WGS sequence"/>
</dbReference>
<evidence type="ECO:0000256" key="10">
    <source>
        <dbReference type="RuleBase" id="RU362103"/>
    </source>
</evidence>
<comment type="function">
    <text evidence="8">Catalyzes the release of fatty acids from lysophospholipids. Phospholipase B may well contribute to pathogenicity by abetting the fungus in damaging and traversing host cell membranes, processes which likely increase the rapidity of disseminated infection.</text>
</comment>
<evidence type="ECO:0000256" key="6">
    <source>
        <dbReference type="ARBA" id="ARBA00023098"/>
    </source>
</evidence>
<dbReference type="FunFam" id="3.40.1090.10:FF:000010">
    <property type="entry name" value="Lysophospholipase"/>
    <property type="match status" value="1"/>
</dbReference>
<protein>
    <recommendedName>
        <fullName evidence="2 10">Lysophospholipase</fullName>
        <ecNumber evidence="2 10">3.1.1.5</ecNumber>
    </recommendedName>
</protein>
<organism evidence="13 14">
    <name type="scientific">Metschnikowia bicuspidata</name>
    <dbReference type="NCBI Taxonomy" id="27322"/>
    <lineage>
        <taxon>Eukaryota</taxon>
        <taxon>Fungi</taxon>
        <taxon>Dikarya</taxon>
        <taxon>Ascomycota</taxon>
        <taxon>Saccharomycotina</taxon>
        <taxon>Pichiomycetes</taxon>
        <taxon>Metschnikowiaceae</taxon>
        <taxon>Metschnikowia</taxon>
    </lineage>
</organism>
<dbReference type="GO" id="GO:0004623">
    <property type="term" value="F:phospholipase A2 activity"/>
    <property type="evidence" value="ECO:0007669"/>
    <property type="project" value="TreeGrafter"/>
</dbReference>
<feature type="domain" description="PLA2c" evidence="12">
    <location>
        <begin position="27"/>
        <end position="576"/>
    </location>
</feature>
<dbReference type="EMBL" id="ML004483">
    <property type="protein sequence ID" value="RKP29532.1"/>
    <property type="molecule type" value="Genomic_DNA"/>
</dbReference>
<dbReference type="GO" id="GO:0046475">
    <property type="term" value="P:glycerophospholipid catabolic process"/>
    <property type="evidence" value="ECO:0007669"/>
    <property type="project" value="TreeGrafter"/>
</dbReference>
<dbReference type="AlphaFoldDB" id="A0A4P9ZB45"/>
<evidence type="ECO:0000313" key="14">
    <source>
        <dbReference type="Proteomes" id="UP000268321"/>
    </source>
</evidence>
<dbReference type="EC" id="3.1.1.5" evidence="2 10"/>
<dbReference type="InterPro" id="IPR016035">
    <property type="entry name" value="Acyl_Trfase/lysoPLipase"/>
</dbReference>
<dbReference type="GO" id="GO:0005886">
    <property type="term" value="C:plasma membrane"/>
    <property type="evidence" value="ECO:0007669"/>
    <property type="project" value="TreeGrafter"/>
</dbReference>
<keyword evidence="7" id="KW-0325">Glycoprotein</keyword>
<dbReference type="SMART" id="SM00022">
    <property type="entry name" value="PLAc"/>
    <property type="match status" value="1"/>
</dbReference>
<dbReference type="SUPFAM" id="SSF52151">
    <property type="entry name" value="FabD/lysophospholipase-like"/>
    <property type="match status" value="1"/>
</dbReference>